<dbReference type="InterPro" id="IPR010827">
    <property type="entry name" value="BamA/TamA_POTRA"/>
</dbReference>
<reference evidence="9" key="1">
    <citation type="journal article" date="2019" name="Int. J. Syst. Evol. Microbiol.">
        <title>The Global Catalogue of Microorganisms (GCM) 10K type strain sequencing project: providing services to taxonomists for standard genome sequencing and annotation.</title>
        <authorList>
            <consortium name="The Broad Institute Genomics Platform"/>
            <consortium name="The Broad Institute Genome Sequencing Center for Infectious Disease"/>
            <person name="Wu L."/>
            <person name="Ma J."/>
        </authorList>
    </citation>
    <scope>NUCLEOTIDE SEQUENCE [LARGE SCALE GENOMIC DNA]</scope>
    <source>
        <strain evidence="9">CGMCC 1.10832</strain>
    </source>
</reference>
<evidence type="ECO:0000256" key="1">
    <source>
        <dbReference type="ARBA" id="ARBA00004370"/>
    </source>
</evidence>
<evidence type="ECO:0000256" key="3">
    <source>
        <dbReference type="ARBA" id="ARBA00022729"/>
    </source>
</evidence>
<feature type="domain" description="POTRA" evidence="7">
    <location>
        <begin position="149"/>
        <end position="211"/>
    </location>
</feature>
<evidence type="ECO:0000259" key="7">
    <source>
        <dbReference type="Pfam" id="PF07244"/>
    </source>
</evidence>
<name>A0ABQ1N485_9BACT</name>
<evidence type="ECO:0000259" key="6">
    <source>
        <dbReference type="Pfam" id="PF01103"/>
    </source>
</evidence>
<dbReference type="Gene3D" id="2.40.160.50">
    <property type="entry name" value="membrane protein fhac: a member of the omp85/tpsb transporter family"/>
    <property type="match status" value="1"/>
</dbReference>
<dbReference type="Proteomes" id="UP000636010">
    <property type="component" value="Unassembled WGS sequence"/>
</dbReference>
<organism evidence="8 9">
    <name type="scientific">Marivirga lumbricoides</name>
    <dbReference type="NCBI Taxonomy" id="1046115"/>
    <lineage>
        <taxon>Bacteria</taxon>
        <taxon>Pseudomonadati</taxon>
        <taxon>Bacteroidota</taxon>
        <taxon>Cytophagia</taxon>
        <taxon>Cytophagales</taxon>
        <taxon>Marivirgaceae</taxon>
        <taxon>Marivirga</taxon>
    </lineage>
</organism>
<evidence type="ECO:0000256" key="4">
    <source>
        <dbReference type="ARBA" id="ARBA00023136"/>
    </source>
</evidence>
<keyword evidence="5" id="KW-0998">Cell outer membrane</keyword>
<comment type="caution">
    <text evidence="8">The sequence shown here is derived from an EMBL/GenBank/DDBJ whole genome shotgun (WGS) entry which is preliminary data.</text>
</comment>
<protein>
    <submittedName>
        <fullName evidence="8">Membrane protein</fullName>
    </submittedName>
</protein>
<accession>A0ABQ1N485</accession>
<keyword evidence="9" id="KW-1185">Reference proteome</keyword>
<dbReference type="InterPro" id="IPR039910">
    <property type="entry name" value="D15-like"/>
</dbReference>
<dbReference type="Pfam" id="PF07244">
    <property type="entry name" value="POTRA"/>
    <property type="match status" value="1"/>
</dbReference>
<evidence type="ECO:0000313" key="8">
    <source>
        <dbReference type="EMBL" id="GGC49990.1"/>
    </source>
</evidence>
<dbReference type="Pfam" id="PF01103">
    <property type="entry name" value="Omp85"/>
    <property type="match status" value="1"/>
</dbReference>
<keyword evidence="3" id="KW-0732">Signal</keyword>
<keyword evidence="4" id="KW-0472">Membrane</keyword>
<proteinExistence type="predicted"/>
<feature type="domain" description="Bacterial surface antigen (D15)" evidence="6">
    <location>
        <begin position="498"/>
        <end position="800"/>
    </location>
</feature>
<evidence type="ECO:0000256" key="2">
    <source>
        <dbReference type="ARBA" id="ARBA00022692"/>
    </source>
</evidence>
<dbReference type="PANTHER" id="PTHR12815">
    <property type="entry name" value="SORTING AND ASSEMBLY MACHINERY SAMM50 PROTEIN FAMILY MEMBER"/>
    <property type="match status" value="1"/>
</dbReference>
<dbReference type="EMBL" id="BMEC01000014">
    <property type="protein sequence ID" value="GGC49990.1"/>
    <property type="molecule type" value="Genomic_DNA"/>
</dbReference>
<dbReference type="InterPro" id="IPR000184">
    <property type="entry name" value="Bac_surfAg_D15"/>
</dbReference>
<sequence length="825" mass="94301">MNFVLFLVSIYSEALKLVNSNLKNTLLIAIVFLSSCVGTRYLEGDQKLLFKQKVKGNENISTDELNDLFVQKPNSRLLLLPISPYVAFYEIGKKNYDKAALETELDTLKSRYNRKIERATENQRPKKVGKYQRKLNRKSSKLNKKIEEGNLLMRWGEPLAVYDTNATEQTQNQIQLFYESKGYFDAEVDYQLKLAGLQKKRIIVNYLVEEGTPHIIDTVFFNTGNDTTIYNLLEKSRDEVKLSQNSTYDQNELRAERERIEILLKNNGYYAFNRQFIEFNVYQSADTNLLSVEVIINKPAKQPFHKQYKINEVNFTTDVNSQLGGRKRQLEKFNNINYYYYKSSYRKKILDQRVFIRPGALYSLDETFTTQRQLANLDMFRFVNIKYDTAGGEFIANVFTSPLDKYQVSNEVGVNVNVTFGLPGPFYNVSLKNRNPFGGIEILELSGRVGFDAVANLSDQTQVTTATEARLNLSLTFPHFLLPYGSTIKTKFGLLNPKTRTGIGYSFTDRPEFTRSNFNASYGYSWQNKKEWFYDFTLADINLIESKLDSTFAAALETQSRFGQQLSRAFLPSFVSSSYLSVTKSFNEYGLGANKASFIKFYGEAGGNLLNIDAVAEIADESDLANFQFLKMAVDFRHYLPYGKESTLAFRINVGAARPYGRFAQGILPYEKYFFAGGSNSIRAWAPRRLGPGSFVAIDSASGNFDYRFEQPGEIILEASVEARRNLVGFLDGAVFIDAGNVWNFDEREKPGSEFSFSRFHKEIAVGTGFGIRIDFSFLLLRFDVAFKVYDPARDQGERWTVDEWNLGNRRNYGPALNIGIGYPF</sequence>
<dbReference type="RefSeq" id="WP_188466905.1">
    <property type="nucleotide sequence ID" value="NZ_BAABHU010000014.1"/>
</dbReference>
<keyword evidence="2" id="KW-0812">Transmembrane</keyword>
<evidence type="ECO:0000313" key="9">
    <source>
        <dbReference type="Proteomes" id="UP000636010"/>
    </source>
</evidence>
<gene>
    <name evidence="8" type="ORF">GCM10011506_39510</name>
</gene>
<comment type="subcellular location">
    <subcellularLocation>
        <location evidence="1">Membrane</location>
    </subcellularLocation>
</comment>
<dbReference type="Gene3D" id="3.10.20.310">
    <property type="entry name" value="membrane protein fhac"/>
    <property type="match status" value="1"/>
</dbReference>
<dbReference type="PANTHER" id="PTHR12815:SF47">
    <property type="entry name" value="TRANSLOCATION AND ASSEMBLY MODULE SUBUNIT TAMA"/>
    <property type="match status" value="1"/>
</dbReference>
<evidence type="ECO:0000256" key="5">
    <source>
        <dbReference type="ARBA" id="ARBA00023237"/>
    </source>
</evidence>